<gene>
    <name evidence="2" type="ORF">CELE_F02D10.3</name>
    <name evidence="2 4" type="ORF">F02D10.3</name>
</gene>
<protein>
    <submittedName>
        <fullName evidence="2">Ssl1 domain-containing protein</fullName>
    </submittedName>
</protein>
<feature type="region of interest" description="Disordered" evidence="1">
    <location>
        <begin position="105"/>
        <end position="251"/>
    </location>
</feature>
<feature type="compositionally biased region" description="Basic and acidic residues" evidence="1">
    <location>
        <begin position="44"/>
        <end position="56"/>
    </location>
</feature>
<evidence type="ECO:0000256" key="1">
    <source>
        <dbReference type="SAM" id="MobiDB-lite"/>
    </source>
</evidence>
<feature type="compositionally biased region" description="Basic and acidic residues" evidence="1">
    <location>
        <begin position="154"/>
        <end position="177"/>
    </location>
</feature>
<dbReference type="PaxDb" id="6239-F02D10.3"/>
<dbReference type="GeneID" id="184083"/>
<sequence>MKQRLTAMLEASKINSEDNTPVIMILTARRYQDHQPHEQYSGEYDARSESRHEGQKYENLGGFKRQEPLQNYGRHANNTFFDYEYQDNEYRSGRYSGQYYSDRRNERYEDNGPINEYKVDRSVQSSSRKEAYDTPGRQENGGRYTEQYDTVDQSSKREHLSQRYGDHVSENNSRTEYKSINNGESKTDRDCCGPSKSAVPPKSFGRQVPTAIVTNGTSNHNIGVSSQPKNGESKTDRDCSGPSKSAAPPKFFGKQVPTAIVTNGTSNQNIGTSLQPKDSNSPGTSALSTSKAVSENQTSSKKTFDEKQVLRVTLENVKVLLTNKNSNPQKKVNDAILFLETMGF</sequence>
<dbReference type="HOGENOM" id="CLU_807075_0_0_1"/>
<feature type="compositionally biased region" description="Basic and acidic residues" evidence="1">
    <location>
        <begin position="117"/>
        <end position="132"/>
    </location>
</feature>
<organism evidence="2 3">
    <name type="scientific">Caenorhabditis elegans</name>
    <dbReference type="NCBI Taxonomy" id="6239"/>
    <lineage>
        <taxon>Eukaryota</taxon>
        <taxon>Metazoa</taxon>
        <taxon>Ecdysozoa</taxon>
        <taxon>Nematoda</taxon>
        <taxon>Chromadorea</taxon>
        <taxon>Rhabditida</taxon>
        <taxon>Rhabditina</taxon>
        <taxon>Rhabditomorpha</taxon>
        <taxon>Rhabditoidea</taxon>
        <taxon>Rhabditidae</taxon>
        <taxon>Peloderinae</taxon>
        <taxon>Caenorhabditis</taxon>
    </lineage>
</organism>
<proteinExistence type="predicted"/>
<feature type="compositionally biased region" description="Polar residues" evidence="1">
    <location>
        <begin position="212"/>
        <end position="230"/>
    </location>
</feature>
<dbReference type="RefSeq" id="NP_510245.4">
    <property type="nucleotide sequence ID" value="NM_077844.4"/>
</dbReference>
<evidence type="ECO:0000313" key="2">
    <source>
        <dbReference type="EMBL" id="CAA91934.5"/>
    </source>
</evidence>
<keyword evidence="3" id="KW-1185">Reference proteome</keyword>
<dbReference type="UCSC" id="F02D10.3">
    <property type="organism name" value="c. elegans"/>
</dbReference>
<dbReference type="EMBL" id="BX284606">
    <property type="protein sequence ID" value="CAA91934.5"/>
    <property type="molecule type" value="Genomic_DNA"/>
</dbReference>
<feature type="region of interest" description="Disordered" evidence="1">
    <location>
        <begin position="263"/>
        <end position="303"/>
    </location>
</feature>
<dbReference type="InParanoid" id="Q19113"/>
<accession>Q19113</accession>
<evidence type="ECO:0000313" key="3">
    <source>
        <dbReference type="Proteomes" id="UP000001940"/>
    </source>
</evidence>
<dbReference type="Proteomes" id="UP000001940">
    <property type="component" value="Chromosome X"/>
</dbReference>
<evidence type="ECO:0000313" key="4">
    <source>
        <dbReference type="WormBase" id="F02D10.3"/>
    </source>
</evidence>
<dbReference type="AlphaFoldDB" id="Q19113"/>
<dbReference type="Bgee" id="WBGene00008524">
    <property type="expression patterns" value="Expressed in multicellular organism and 1 other cell type or tissue"/>
</dbReference>
<reference evidence="2 3" key="1">
    <citation type="journal article" date="1998" name="Science">
        <title>Genome sequence of the nematode C. elegans: a platform for investigating biology.</title>
        <authorList>
            <consortium name="The C. elegans sequencing consortium"/>
            <person name="Sulson J.E."/>
            <person name="Waterston R."/>
        </authorList>
    </citation>
    <scope>NUCLEOTIDE SEQUENCE [LARGE SCALE GENOMIC DNA]</scope>
    <source>
        <strain evidence="2 3">Bristol N2</strain>
    </source>
</reference>
<name>Q19113_CAEEL</name>
<dbReference type="WormBase" id="F02D10.3">
    <property type="protein sequence ID" value="CE48203"/>
    <property type="gene ID" value="WBGene00008524"/>
</dbReference>
<dbReference type="CTD" id="184083"/>
<dbReference type="AGR" id="WB:WBGene00008524"/>
<feature type="region of interest" description="Disordered" evidence="1">
    <location>
        <begin position="33"/>
        <end position="71"/>
    </location>
</feature>
<dbReference type="KEGG" id="cel:CELE_F02D10.3"/>
<feature type="compositionally biased region" description="Polar residues" evidence="1">
    <location>
        <begin position="263"/>
        <end position="301"/>
    </location>
</feature>